<evidence type="ECO:0000313" key="1">
    <source>
        <dbReference type="EMBL" id="GAG99924.1"/>
    </source>
</evidence>
<name>X1BVY8_9ZZZZ</name>
<dbReference type="EMBL" id="BART01024047">
    <property type="protein sequence ID" value="GAG99924.1"/>
    <property type="molecule type" value="Genomic_DNA"/>
</dbReference>
<proteinExistence type="predicted"/>
<accession>X1BVY8</accession>
<comment type="caution">
    <text evidence="1">The sequence shown here is derived from an EMBL/GenBank/DDBJ whole genome shotgun (WGS) entry which is preliminary data.</text>
</comment>
<dbReference type="AlphaFoldDB" id="X1BVY8"/>
<feature type="non-terminal residue" evidence="1">
    <location>
        <position position="1"/>
    </location>
</feature>
<protein>
    <submittedName>
        <fullName evidence="1">Uncharacterized protein</fullName>
    </submittedName>
</protein>
<reference evidence="1" key="1">
    <citation type="journal article" date="2014" name="Front. Microbiol.">
        <title>High frequency of phylogenetically diverse reductive dehalogenase-homologous genes in deep subseafloor sedimentary metagenomes.</title>
        <authorList>
            <person name="Kawai M."/>
            <person name="Futagami T."/>
            <person name="Toyoda A."/>
            <person name="Takaki Y."/>
            <person name="Nishi S."/>
            <person name="Hori S."/>
            <person name="Arai W."/>
            <person name="Tsubouchi T."/>
            <person name="Morono Y."/>
            <person name="Uchiyama I."/>
            <person name="Ito T."/>
            <person name="Fujiyama A."/>
            <person name="Inagaki F."/>
            <person name="Takami H."/>
        </authorList>
    </citation>
    <scope>NUCLEOTIDE SEQUENCE</scope>
    <source>
        <strain evidence="1">Expedition CK06-06</strain>
    </source>
</reference>
<gene>
    <name evidence="1" type="ORF">S01H4_43563</name>
</gene>
<organism evidence="1">
    <name type="scientific">marine sediment metagenome</name>
    <dbReference type="NCBI Taxonomy" id="412755"/>
    <lineage>
        <taxon>unclassified sequences</taxon>
        <taxon>metagenomes</taxon>
        <taxon>ecological metagenomes</taxon>
    </lineage>
</organism>
<sequence>NRHDCVTHVDKNGLEYMVDGGLDYLRRNVHTGSEYEELSVTDSAPFEQIRESLYWGTYGKKQDQPLKYVPLCDMSDDHIKNILDLEFGSEWVRGYFREEMHYRKSCQD</sequence>